<sequence length="42" mass="4740">TIWRNTFDKSQSKRWCNQEADINLSHNKSQAIAPKAIPATGI</sequence>
<gene>
    <name evidence="1" type="ORF">SCALOS_LOCUS11466</name>
</gene>
<evidence type="ECO:0000313" key="2">
    <source>
        <dbReference type="Proteomes" id="UP000789860"/>
    </source>
</evidence>
<name>A0ACA9PX15_9GLOM</name>
<reference evidence="1" key="1">
    <citation type="submission" date="2021-06" db="EMBL/GenBank/DDBJ databases">
        <authorList>
            <person name="Kallberg Y."/>
            <person name="Tangrot J."/>
            <person name="Rosling A."/>
        </authorList>
    </citation>
    <scope>NUCLEOTIDE SEQUENCE</scope>
    <source>
        <strain evidence="1">AU212A</strain>
    </source>
</reference>
<dbReference type="EMBL" id="CAJVPM010050380">
    <property type="protein sequence ID" value="CAG8726984.1"/>
    <property type="molecule type" value="Genomic_DNA"/>
</dbReference>
<organism evidence="1 2">
    <name type="scientific">Scutellospora calospora</name>
    <dbReference type="NCBI Taxonomy" id="85575"/>
    <lineage>
        <taxon>Eukaryota</taxon>
        <taxon>Fungi</taxon>
        <taxon>Fungi incertae sedis</taxon>
        <taxon>Mucoromycota</taxon>
        <taxon>Glomeromycotina</taxon>
        <taxon>Glomeromycetes</taxon>
        <taxon>Diversisporales</taxon>
        <taxon>Gigasporaceae</taxon>
        <taxon>Scutellospora</taxon>
    </lineage>
</organism>
<protein>
    <submittedName>
        <fullName evidence="1">2089_t:CDS:1</fullName>
    </submittedName>
</protein>
<comment type="caution">
    <text evidence="1">The sequence shown here is derived from an EMBL/GenBank/DDBJ whole genome shotgun (WGS) entry which is preliminary data.</text>
</comment>
<evidence type="ECO:0000313" key="1">
    <source>
        <dbReference type="EMBL" id="CAG8726984.1"/>
    </source>
</evidence>
<feature type="non-terminal residue" evidence="1">
    <location>
        <position position="1"/>
    </location>
</feature>
<dbReference type="Proteomes" id="UP000789860">
    <property type="component" value="Unassembled WGS sequence"/>
</dbReference>
<keyword evidence="2" id="KW-1185">Reference proteome</keyword>
<proteinExistence type="predicted"/>
<accession>A0ACA9PX15</accession>